<protein>
    <recommendedName>
        <fullName evidence="4">imidazole glycerol-phosphate synthase</fullName>
        <ecNumber evidence="4">4.3.2.10</ecNumber>
    </recommendedName>
    <alternativeName>
        <fullName evidence="9">IGP synthase cyclase subunit</fullName>
    </alternativeName>
</protein>
<dbReference type="Proteomes" id="UP001200247">
    <property type="component" value="Unassembled WGS sequence"/>
</dbReference>
<dbReference type="EMBL" id="JAJAXM010000014">
    <property type="protein sequence ID" value="MCG9026054.1"/>
    <property type="molecule type" value="Genomic_DNA"/>
</dbReference>
<keyword evidence="7" id="KW-0456">Lyase</keyword>
<dbReference type="Pfam" id="PF00977">
    <property type="entry name" value="His_biosynth"/>
    <property type="match status" value="1"/>
</dbReference>
<evidence type="ECO:0000313" key="12">
    <source>
        <dbReference type="EMBL" id="MCG9026054.1"/>
    </source>
</evidence>
<dbReference type="InterPro" id="IPR004651">
    <property type="entry name" value="HisF"/>
</dbReference>
<comment type="function">
    <text evidence="8">IGPS catalyzes the conversion of PRFAR and glutamine to IGP, AICAR and glutamate. The HisF subunit catalyzes the cyclization activity that produces IGP and AICAR from PRFAR using the ammonia provided by the HisH subunit.</text>
</comment>
<organism evidence="12 13">
    <name type="scientific">Laribacter hongkongensis</name>
    <dbReference type="NCBI Taxonomy" id="168471"/>
    <lineage>
        <taxon>Bacteria</taxon>
        <taxon>Pseudomonadati</taxon>
        <taxon>Pseudomonadota</taxon>
        <taxon>Betaproteobacteria</taxon>
        <taxon>Neisseriales</taxon>
        <taxon>Aquaspirillaceae</taxon>
        <taxon>Laribacter</taxon>
    </lineage>
</organism>
<dbReference type="CDD" id="cd04731">
    <property type="entry name" value="HisF"/>
    <property type="match status" value="1"/>
</dbReference>
<accession>A0ABD4STU1</accession>
<comment type="similarity">
    <text evidence="2 11">Belongs to the HisA/HisF family.</text>
</comment>
<dbReference type="SUPFAM" id="SSF51366">
    <property type="entry name" value="Ribulose-phoshate binding barrel"/>
    <property type="match status" value="1"/>
</dbReference>
<dbReference type="NCBIfam" id="NF038364">
    <property type="entry name" value="AglZ_HisF2_fam"/>
    <property type="match status" value="1"/>
</dbReference>
<evidence type="ECO:0000256" key="6">
    <source>
        <dbReference type="ARBA" id="ARBA00023102"/>
    </source>
</evidence>
<comment type="catalytic activity">
    <reaction evidence="10">
        <text>5-[(5-phospho-1-deoxy-D-ribulos-1-ylimino)methylamino]-1-(5-phospho-beta-D-ribosyl)imidazole-4-carboxamide + L-glutamine = D-erythro-1-(imidazol-4-yl)glycerol 3-phosphate + 5-amino-1-(5-phospho-beta-D-ribosyl)imidazole-4-carboxamide + L-glutamate + H(+)</text>
        <dbReference type="Rhea" id="RHEA:24793"/>
        <dbReference type="ChEBI" id="CHEBI:15378"/>
        <dbReference type="ChEBI" id="CHEBI:29985"/>
        <dbReference type="ChEBI" id="CHEBI:58278"/>
        <dbReference type="ChEBI" id="CHEBI:58359"/>
        <dbReference type="ChEBI" id="CHEBI:58475"/>
        <dbReference type="ChEBI" id="CHEBI:58525"/>
        <dbReference type="EC" id="4.3.2.10"/>
    </reaction>
</comment>
<dbReference type="GO" id="GO:0000105">
    <property type="term" value="P:L-histidine biosynthetic process"/>
    <property type="evidence" value="ECO:0007669"/>
    <property type="project" value="UniProtKB-KW"/>
</dbReference>
<dbReference type="InterPro" id="IPR011060">
    <property type="entry name" value="RibuloseP-bd_barrel"/>
</dbReference>
<evidence type="ECO:0000256" key="9">
    <source>
        <dbReference type="ARBA" id="ARBA00030264"/>
    </source>
</evidence>
<evidence type="ECO:0000256" key="3">
    <source>
        <dbReference type="ARBA" id="ARBA00011152"/>
    </source>
</evidence>
<keyword evidence="6 11" id="KW-0368">Histidine biosynthesis</keyword>
<evidence type="ECO:0000256" key="7">
    <source>
        <dbReference type="ARBA" id="ARBA00023239"/>
    </source>
</evidence>
<dbReference type="InterPro" id="IPR050064">
    <property type="entry name" value="IGPS_HisA/HisF"/>
</dbReference>
<dbReference type="PANTHER" id="PTHR21235">
    <property type="entry name" value="IMIDAZOLE GLYCEROL PHOSPHATE SYNTHASE SUBUNIT HISF/H IGP SYNTHASE SUBUNIT HISF/H"/>
    <property type="match status" value="1"/>
</dbReference>
<dbReference type="RefSeq" id="WP_275662511.1">
    <property type="nucleotide sequence ID" value="NZ_JAJAXM010000014.1"/>
</dbReference>
<reference evidence="12 13" key="1">
    <citation type="submission" date="2021-10" db="EMBL/GenBank/DDBJ databases">
        <title>Whole-genome sequencing analysis of Laribacter hongkongensis: virulence gene profiles, carbohydrate-active enzyme prediction, and antimicrobial resistance characterization.</title>
        <authorList>
            <person name="Yuan P."/>
            <person name="Zhan Y."/>
            <person name="Chen D."/>
        </authorList>
    </citation>
    <scope>NUCLEOTIDE SEQUENCE [LARGE SCALE GENOMIC DNA]</scope>
    <source>
        <strain evidence="12 13">W67</strain>
    </source>
</reference>
<name>A0ABD4STU1_9NEIS</name>
<comment type="subunit">
    <text evidence="3">Heterodimer of HisH and HisF.</text>
</comment>
<evidence type="ECO:0000256" key="2">
    <source>
        <dbReference type="ARBA" id="ARBA00009667"/>
    </source>
</evidence>
<proteinExistence type="inferred from homology"/>
<keyword evidence="5 11" id="KW-0028">Amino-acid biosynthesis</keyword>
<dbReference type="InterPro" id="IPR006062">
    <property type="entry name" value="His_biosynth"/>
</dbReference>
<evidence type="ECO:0000256" key="11">
    <source>
        <dbReference type="RuleBase" id="RU003657"/>
    </source>
</evidence>
<dbReference type="EC" id="4.3.2.10" evidence="4"/>
<sequence length="256" mass="27081">MWLPRIIPCLLLDGNGLVKTRKFKNPTYVGDPINAIKIFNDKRVDELIFLDIAASREGKEPNYALLEKLASECFMPLCYGGGVVDAAQARRIISLGIEKVSVNAAAIESSALIGAIAAELGASSTVAAVDVRRNWLGRYRVYNAVRRKLTDLDPVAHVAALVKAGAGEVLINDTDTDGEQKGYDLGLVRAICGTVDVPVIACGGAGSLADMRAAIYDGGASAAAAGSLFVFKGPHRAVLINYPSQEQISELLGQPV</sequence>
<dbReference type="AlphaFoldDB" id="A0ABD4STU1"/>
<comment type="pathway">
    <text evidence="1">Amino-acid biosynthesis; L-histidine biosynthesis; L-histidine from 5-phospho-alpha-D-ribose 1-diphosphate: step 5/9.</text>
</comment>
<evidence type="ECO:0000256" key="8">
    <source>
        <dbReference type="ARBA" id="ARBA00025475"/>
    </source>
</evidence>
<comment type="caution">
    <text evidence="12">The sequence shown here is derived from an EMBL/GenBank/DDBJ whole genome shotgun (WGS) entry which is preliminary data.</text>
</comment>
<evidence type="ECO:0000256" key="1">
    <source>
        <dbReference type="ARBA" id="ARBA00005091"/>
    </source>
</evidence>
<evidence type="ECO:0000256" key="5">
    <source>
        <dbReference type="ARBA" id="ARBA00022605"/>
    </source>
</evidence>
<dbReference type="PANTHER" id="PTHR21235:SF2">
    <property type="entry name" value="IMIDAZOLE GLYCEROL PHOSPHATE SYNTHASE HISHF"/>
    <property type="match status" value="1"/>
</dbReference>
<evidence type="ECO:0000313" key="13">
    <source>
        <dbReference type="Proteomes" id="UP001200247"/>
    </source>
</evidence>
<evidence type="ECO:0000256" key="10">
    <source>
        <dbReference type="ARBA" id="ARBA00047838"/>
    </source>
</evidence>
<gene>
    <name evidence="12" type="ORF">LH440_09100</name>
</gene>
<evidence type="ECO:0000256" key="4">
    <source>
        <dbReference type="ARBA" id="ARBA00012809"/>
    </source>
</evidence>
<dbReference type="Gene3D" id="3.20.20.70">
    <property type="entry name" value="Aldolase class I"/>
    <property type="match status" value="1"/>
</dbReference>
<dbReference type="InterPro" id="IPR013785">
    <property type="entry name" value="Aldolase_TIM"/>
</dbReference>
<dbReference type="GO" id="GO:0016829">
    <property type="term" value="F:lyase activity"/>
    <property type="evidence" value="ECO:0007669"/>
    <property type="project" value="UniProtKB-KW"/>
</dbReference>